<comment type="caution">
    <text evidence="2">The sequence shown here is derived from an EMBL/GenBank/DDBJ whole genome shotgun (WGS) entry which is preliminary data.</text>
</comment>
<keyword evidence="3" id="KW-1185">Reference proteome</keyword>
<dbReference type="InterPro" id="IPR007047">
    <property type="entry name" value="Flp_Fap"/>
</dbReference>
<protein>
    <submittedName>
        <fullName evidence="2">Pilus assembly protein Flp/PilA</fullName>
    </submittedName>
</protein>
<gene>
    <name evidence="2" type="ORF">FHS31_001369</name>
</gene>
<proteinExistence type="predicted"/>
<evidence type="ECO:0000313" key="2">
    <source>
        <dbReference type="EMBL" id="NIJ07759.1"/>
    </source>
</evidence>
<sequence>MLPSFRKLLDDRRGAAAIEYGLIVALVVIVAVVGISALGNRSGGLWGNVAAQVVAATPTG</sequence>
<dbReference type="RefSeq" id="WP_167072632.1">
    <property type="nucleotide sequence ID" value="NZ_JAAOZC010000003.1"/>
</dbReference>
<reference evidence="2 3" key="1">
    <citation type="submission" date="2020-03" db="EMBL/GenBank/DDBJ databases">
        <title>Genomic Encyclopedia of Type Strains, Phase III (KMG-III): the genomes of soil and plant-associated and newly described type strains.</title>
        <authorList>
            <person name="Whitman W."/>
        </authorList>
    </citation>
    <scope>NUCLEOTIDE SEQUENCE [LARGE SCALE GENOMIC DNA]</scope>
    <source>
        <strain evidence="2 3">CECT 8804</strain>
    </source>
</reference>
<name>A0ABX0TUB5_9SPHN</name>
<dbReference type="Pfam" id="PF04964">
    <property type="entry name" value="Flp_Fap"/>
    <property type="match status" value="1"/>
</dbReference>
<keyword evidence="1" id="KW-0472">Membrane</keyword>
<dbReference type="Proteomes" id="UP000727456">
    <property type="component" value="Unassembled WGS sequence"/>
</dbReference>
<evidence type="ECO:0000313" key="3">
    <source>
        <dbReference type="Proteomes" id="UP000727456"/>
    </source>
</evidence>
<evidence type="ECO:0000256" key="1">
    <source>
        <dbReference type="SAM" id="Phobius"/>
    </source>
</evidence>
<organism evidence="2 3">
    <name type="scientific">Sphingomonas vulcanisoli</name>
    <dbReference type="NCBI Taxonomy" id="1658060"/>
    <lineage>
        <taxon>Bacteria</taxon>
        <taxon>Pseudomonadati</taxon>
        <taxon>Pseudomonadota</taxon>
        <taxon>Alphaproteobacteria</taxon>
        <taxon>Sphingomonadales</taxon>
        <taxon>Sphingomonadaceae</taxon>
        <taxon>Sphingomonas</taxon>
    </lineage>
</organism>
<keyword evidence="1" id="KW-1133">Transmembrane helix</keyword>
<feature type="transmembrane region" description="Helical" evidence="1">
    <location>
        <begin position="20"/>
        <end position="39"/>
    </location>
</feature>
<keyword evidence="1" id="KW-0812">Transmembrane</keyword>
<dbReference type="EMBL" id="JAAOZC010000003">
    <property type="protein sequence ID" value="NIJ07759.1"/>
    <property type="molecule type" value="Genomic_DNA"/>
</dbReference>
<accession>A0ABX0TUB5</accession>